<feature type="compositionally biased region" description="Basic and acidic residues" evidence="2">
    <location>
        <begin position="1"/>
        <end position="11"/>
    </location>
</feature>
<feature type="zinc finger region" description="C3H1-type" evidence="1">
    <location>
        <begin position="197"/>
        <end position="222"/>
    </location>
</feature>
<gene>
    <name evidence="4" type="ORF">PGLA1383_LOCUS21273</name>
</gene>
<name>A0A813EPI8_POLGL</name>
<comment type="caution">
    <text evidence="4">The sequence shown here is derived from an EMBL/GenBank/DDBJ whole genome shotgun (WGS) entry which is preliminary data.</text>
</comment>
<feature type="non-terminal residue" evidence="4">
    <location>
        <position position="330"/>
    </location>
</feature>
<feature type="region of interest" description="Disordered" evidence="2">
    <location>
        <begin position="223"/>
        <end position="292"/>
    </location>
</feature>
<evidence type="ECO:0000256" key="1">
    <source>
        <dbReference type="PROSITE-ProRule" id="PRU00723"/>
    </source>
</evidence>
<dbReference type="EMBL" id="CAJNNV010014976">
    <property type="protein sequence ID" value="CAE8603051.1"/>
    <property type="molecule type" value="Genomic_DNA"/>
</dbReference>
<protein>
    <recommendedName>
        <fullName evidence="3">C3H1-type domain-containing protein</fullName>
    </recommendedName>
</protein>
<organism evidence="4 5">
    <name type="scientific">Polarella glacialis</name>
    <name type="common">Dinoflagellate</name>
    <dbReference type="NCBI Taxonomy" id="89957"/>
    <lineage>
        <taxon>Eukaryota</taxon>
        <taxon>Sar</taxon>
        <taxon>Alveolata</taxon>
        <taxon>Dinophyceae</taxon>
        <taxon>Suessiales</taxon>
        <taxon>Suessiaceae</taxon>
        <taxon>Polarella</taxon>
    </lineage>
</organism>
<proteinExistence type="predicted"/>
<reference evidence="4" key="1">
    <citation type="submission" date="2021-02" db="EMBL/GenBank/DDBJ databases">
        <authorList>
            <person name="Dougan E. K."/>
            <person name="Rhodes N."/>
            <person name="Thang M."/>
            <person name="Chan C."/>
        </authorList>
    </citation>
    <scope>NUCLEOTIDE SEQUENCE</scope>
</reference>
<dbReference type="PROSITE" id="PS50103">
    <property type="entry name" value="ZF_C3H1"/>
    <property type="match status" value="1"/>
</dbReference>
<feature type="compositionally biased region" description="Basic residues" evidence="2">
    <location>
        <begin position="224"/>
        <end position="239"/>
    </location>
</feature>
<sequence>MRDTSRCEAKRQQQQQGRSEAEEELIKKAKEVQQWNLVQEANRLQQHNIACEKVAQDWPDWGLRERREWSTLAQEEEEEVWSVMSGGSGQKQAGSEPLHDGSESPLQLHRIEASPTIILETLQDIWNRVREVDSCSKTASNSNSSNEAAGSPIVPPVNVEEQLNQMCLDIWRNIPQNEEGHVTSVGSVQHSKGTCSPCAYWFKGICKNGLACRHCHFLHDGQRSKRLRPSKQARQRQKLKAVDEDDDAASQVFSESVAGQDGRRSEDGRGSQDGRGSSECALPTAPGPVSTQLSAELQVTMAMLQRVAAEHGFQVSHPPPPDPASSKLSL</sequence>
<dbReference type="OrthoDB" id="359706at2759"/>
<feature type="domain" description="C3H1-type" evidence="3">
    <location>
        <begin position="197"/>
        <end position="222"/>
    </location>
</feature>
<dbReference type="AlphaFoldDB" id="A0A813EPI8"/>
<keyword evidence="5" id="KW-1185">Reference proteome</keyword>
<dbReference type="InterPro" id="IPR000571">
    <property type="entry name" value="Znf_CCCH"/>
</dbReference>
<dbReference type="GO" id="GO:0008270">
    <property type="term" value="F:zinc ion binding"/>
    <property type="evidence" value="ECO:0007669"/>
    <property type="project" value="UniProtKB-KW"/>
</dbReference>
<feature type="region of interest" description="Disordered" evidence="2">
    <location>
        <begin position="311"/>
        <end position="330"/>
    </location>
</feature>
<feature type="compositionally biased region" description="Basic and acidic residues" evidence="2">
    <location>
        <begin position="261"/>
        <end position="272"/>
    </location>
</feature>
<dbReference type="Proteomes" id="UP000654075">
    <property type="component" value="Unassembled WGS sequence"/>
</dbReference>
<keyword evidence="1" id="KW-0863">Zinc-finger</keyword>
<keyword evidence="1" id="KW-0479">Metal-binding</keyword>
<accession>A0A813EPI8</accession>
<feature type="region of interest" description="Disordered" evidence="2">
    <location>
        <begin position="80"/>
        <end position="104"/>
    </location>
</feature>
<evidence type="ECO:0000259" key="3">
    <source>
        <dbReference type="PROSITE" id="PS50103"/>
    </source>
</evidence>
<feature type="region of interest" description="Disordered" evidence="2">
    <location>
        <begin position="1"/>
        <end position="22"/>
    </location>
</feature>
<evidence type="ECO:0000256" key="2">
    <source>
        <dbReference type="SAM" id="MobiDB-lite"/>
    </source>
</evidence>
<keyword evidence="1" id="KW-0862">Zinc</keyword>
<evidence type="ECO:0000313" key="4">
    <source>
        <dbReference type="EMBL" id="CAE8603051.1"/>
    </source>
</evidence>
<evidence type="ECO:0000313" key="5">
    <source>
        <dbReference type="Proteomes" id="UP000654075"/>
    </source>
</evidence>